<evidence type="ECO:0000256" key="2">
    <source>
        <dbReference type="ARBA" id="ARBA00022448"/>
    </source>
</evidence>
<keyword evidence="6 7" id="KW-0472">Membrane</keyword>
<evidence type="ECO:0000313" key="10">
    <source>
        <dbReference type="Proteomes" id="UP000198914"/>
    </source>
</evidence>
<feature type="domain" description="ABC transmembrane type-1" evidence="8">
    <location>
        <begin position="79"/>
        <end position="263"/>
    </location>
</feature>
<dbReference type="NCBIfam" id="TIGR01097">
    <property type="entry name" value="PhnE"/>
    <property type="match status" value="1"/>
</dbReference>
<dbReference type="OrthoDB" id="8557224at2"/>
<dbReference type="SUPFAM" id="SSF161098">
    <property type="entry name" value="MetI-like"/>
    <property type="match status" value="1"/>
</dbReference>
<dbReference type="Gene3D" id="1.10.3720.10">
    <property type="entry name" value="MetI-like"/>
    <property type="match status" value="1"/>
</dbReference>
<dbReference type="AlphaFoldDB" id="A0A1H3TCA6"/>
<evidence type="ECO:0000256" key="4">
    <source>
        <dbReference type="ARBA" id="ARBA00022692"/>
    </source>
</evidence>
<keyword evidence="5 7" id="KW-1133">Transmembrane helix</keyword>
<feature type="transmembrane region" description="Helical" evidence="7">
    <location>
        <begin position="241"/>
        <end position="262"/>
    </location>
</feature>
<dbReference type="PANTHER" id="PTHR30043:SF1">
    <property type="entry name" value="ABC TRANSPORT SYSTEM PERMEASE PROTEIN P69"/>
    <property type="match status" value="1"/>
</dbReference>
<evidence type="ECO:0000256" key="5">
    <source>
        <dbReference type="ARBA" id="ARBA00022989"/>
    </source>
</evidence>
<dbReference type="InterPro" id="IPR000515">
    <property type="entry name" value="MetI-like"/>
</dbReference>
<accession>A0A1H3TCA6</accession>
<evidence type="ECO:0000313" key="9">
    <source>
        <dbReference type="EMBL" id="SDZ47740.1"/>
    </source>
</evidence>
<evidence type="ECO:0000256" key="7">
    <source>
        <dbReference type="RuleBase" id="RU363032"/>
    </source>
</evidence>
<dbReference type="GO" id="GO:0005886">
    <property type="term" value="C:plasma membrane"/>
    <property type="evidence" value="ECO:0007669"/>
    <property type="project" value="UniProtKB-SubCell"/>
</dbReference>
<evidence type="ECO:0000256" key="3">
    <source>
        <dbReference type="ARBA" id="ARBA00022475"/>
    </source>
</evidence>
<comment type="subcellular location">
    <subcellularLocation>
        <location evidence="1 7">Cell membrane</location>
        <topology evidence="1 7">Multi-pass membrane protein</topology>
    </subcellularLocation>
</comment>
<feature type="transmembrane region" description="Helical" evidence="7">
    <location>
        <begin position="135"/>
        <end position="155"/>
    </location>
</feature>
<protein>
    <submittedName>
        <fullName evidence="9">Phosphonate transport system permease protein</fullName>
    </submittedName>
</protein>
<comment type="similarity">
    <text evidence="7">Belongs to the binding-protein-dependent transport system permease family.</text>
</comment>
<gene>
    <name evidence="9" type="ORF">SAMN05444004_11624</name>
</gene>
<dbReference type="Proteomes" id="UP000198914">
    <property type="component" value="Unassembled WGS sequence"/>
</dbReference>
<organism evidence="9 10">
    <name type="scientific">Jannaschia faecimaris</name>
    <dbReference type="NCBI Taxonomy" id="1244108"/>
    <lineage>
        <taxon>Bacteria</taxon>
        <taxon>Pseudomonadati</taxon>
        <taxon>Pseudomonadota</taxon>
        <taxon>Alphaproteobacteria</taxon>
        <taxon>Rhodobacterales</taxon>
        <taxon>Roseobacteraceae</taxon>
        <taxon>Jannaschia</taxon>
    </lineage>
</organism>
<proteinExistence type="inferred from homology"/>
<dbReference type="InterPro" id="IPR035906">
    <property type="entry name" value="MetI-like_sf"/>
</dbReference>
<feature type="transmembrane region" description="Helical" evidence="7">
    <location>
        <begin position="21"/>
        <end position="41"/>
    </location>
</feature>
<keyword evidence="10" id="KW-1185">Reference proteome</keyword>
<dbReference type="PROSITE" id="PS50928">
    <property type="entry name" value="ABC_TM1"/>
    <property type="match status" value="1"/>
</dbReference>
<dbReference type="EMBL" id="FNPX01000016">
    <property type="protein sequence ID" value="SDZ47740.1"/>
    <property type="molecule type" value="Genomic_DNA"/>
</dbReference>
<feature type="transmembrane region" description="Helical" evidence="7">
    <location>
        <begin position="190"/>
        <end position="211"/>
    </location>
</feature>
<feature type="transmembrane region" description="Helical" evidence="7">
    <location>
        <begin position="83"/>
        <end position="105"/>
    </location>
</feature>
<dbReference type="CDD" id="cd06261">
    <property type="entry name" value="TM_PBP2"/>
    <property type="match status" value="1"/>
</dbReference>
<evidence type="ECO:0000259" key="8">
    <source>
        <dbReference type="PROSITE" id="PS50928"/>
    </source>
</evidence>
<dbReference type="RefSeq" id="WP_092647287.1">
    <property type="nucleotide sequence ID" value="NZ_FNPX01000016.1"/>
</dbReference>
<dbReference type="PANTHER" id="PTHR30043">
    <property type="entry name" value="PHOSPHONATES TRANSPORT SYSTEM PERMEASE PROTEIN"/>
    <property type="match status" value="1"/>
</dbReference>
<keyword evidence="2 7" id="KW-0813">Transport</keyword>
<keyword evidence="3" id="KW-1003">Cell membrane</keyword>
<sequence length="271" mass="29710">MPILDTESGPVWRHRTRNQTLLHWFGWLLGVAIFLWCWARISDATTWFFVWDAPAIASDILSRATPPRWSYISNLWWPIWDTINIATLGTIAALFMAVPVAFLAARNTTPSVYFIRPIALLIIVATRSINSLIWALLLIAIIGPGVFAGVVAISIRSIGFCAKLLYEAIEEINATQVEAITATGASRWQVMAWGIVPQIAPAFAGIAVFRWDINIRESTVLGLVGAGGIGLQLQGSLNTLAWPQVSLILLVILLAVVISEWVSAKVRGAII</sequence>
<dbReference type="Pfam" id="PF00528">
    <property type="entry name" value="BPD_transp_1"/>
    <property type="match status" value="1"/>
</dbReference>
<feature type="transmembrane region" description="Helical" evidence="7">
    <location>
        <begin position="112"/>
        <end position="129"/>
    </location>
</feature>
<dbReference type="STRING" id="1244108.SAMN05444004_11624"/>
<evidence type="ECO:0000256" key="6">
    <source>
        <dbReference type="ARBA" id="ARBA00023136"/>
    </source>
</evidence>
<reference evidence="10" key="1">
    <citation type="submission" date="2016-10" db="EMBL/GenBank/DDBJ databases">
        <authorList>
            <person name="Varghese N."/>
            <person name="Submissions S."/>
        </authorList>
    </citation>
    <scope>NUCLEOTIDE SEQUENCE [LARGE SCALE GENOMIC DNA]</scope>
    <source>
        <strain evidence="10">DSM 100420</strain>
    </source>
</reference>
<dbReference type="GO" id="GO:0015416">
    <property type="term" value="F:ABC-type phosphonate transporter activity"/>
    <property type="evidence" value="ECO:0007669"/>
    <property type="project" value="InterPro"/>
</dbReference>
<dbReference type="InterPro" id="IPR005769">
    <property type="entry name" value="PhnE/PtxC"/>
</dbReference>
<name>A0A1H3TCA6_9RHOB</name>
<evidence type="ECO:0000256" key="1">
    <source>
        <dbReference type="ARBA" id="ARBA00004651"/>
    </source>
</evidence>
<keyword evidence="4 7" id="KW-0812">Transmembrane</keyword>